<evidence type="ECO:0000256" key="1">
    <source>
        <dbReference type="SAM" id="SignalP"/>
    </source>
</evidence>
<sequence>MKKSLVLAAVSAALLAPMASADTLLGLYVGGQAWQQSTDGGFANDNNLVDFNFDKKTKGSFYVALEHPIPLLPNVRVRRSEMANDGLVTLSSQFTFNGETFAADTDLMSSLDMSNTDYTLYYELFDNDLFSFDAGLTLKDIDGEIYAESQDDPTQKADETFSGFVPLVYAHAKFGVPGTGFGAYALGNFLSFDGHSMTEYEVALTYDVLDNIAVDMTLQLGYRSFNMELNDLDGIYTNLDFTGPFAGVEIHF</sequence>
<accession>A0ABW1XK97</accession>
<comment type="caution">
    <text evidence="2">The sequence shown here is derived from an EMBL/GenBank/DDBJ whole genome shotgun (WGS) entry which is preliminary data.</text>
</comment>
<dbReference type="EMBL" id="JBHSUS010000001">
    <property type="protein sequence ID" value="MFC6440626.1"/>
    <property type="molecule type" value="Genomic_DNA"/>
</dbReference>
<organism evidence="2 3">
    <name type="scientific">Pseudobowmanella zhangzhouensis</name>
    <dbReference type="NCBI Taxonomy" id="1537679"/>
    <lineage>
        <taxon>Bacteria</taxon>
        <taxon>Pseudomonadati</taxon>
        <taxon>Pseudomonadota</taxon>
        <taxon>Gammaproteobacteria</taxon>
        <taxon>Alteromonadales</taxon>
        <taxon>Alteromonadaceae</taxon>
    </lineage>
</organism>
<proteinExistence type="predicted"/>
<reference evidence="3" key="1">
    <citation type="journal article" date="2019" name="Int. J. Syst. Evol. Microbiol.">
        <title>The Global Catalogue of Microorganisms (GCM) 10K type strain sequencing project: providing services to taxonomists for standard genome sequencing and annotation.</title>
        <authorList>
            <consortium name="The Broad Institute Genomics Platform"/>
            <consortium name="The Broad Institute Genome Sequencing Center for Infectious Disease"/>
            <person name="Wu L."/>
            <person name="Ma J."/>
        </authorList>
    </citation>
    <scope>NUCLEOTIDE SEQUENCE [LARGE SCALE GENOMIC DNA]</scope>
    <source>
        <strain evidence="3">CGMCC 1.16031</strain>
    </source>
</reference>
<gene>
    <name evidence="2" type="ORF">ACFP85_10780</name>
</gene>
<feature type="signal peptide" evidence="1">
    <location>
        <begin position="1"/>
        <end position="21"/>
    </location>
</feature>
<protein>
    <submittedName>
        <fullName evidence="2">TIGR04219 family outer membrane beta-barrel protein</fullName>
    </submittedName>
</protein>
<evidence type="ECO:0000313" key="2">
    <source>
        <dbReference type="EMBL" id="MFC6440626.1"/>
    </source>
</evidence>
<keyword evidence="3" id="KW-1185">Reference proteome</keyword>
<feature type="chain" id="PRO_5046164525" evidence="1">
    <location>
        <begin position="22"/>
        <end position="252"/>
    </location>
</feature>
<keyword evidence="1" id="KW-0732">Signal</keyword>
<dbReference type="RefSeq" id="WP_131259584.1">
    <property type="nucleotide sequence ID" value="NZ_JBHSUS010000001.1"/>
</dbReference>
<evidence type="ECO:0000313" key="3">
    <source>
        <dbReference type="Proteomes" id="UP001596364"/>
    </source>
</evidence>
<name>A0ABW1XK97_9ALTE</name>
<dbReference type="Proteomes" id="UP001596364">
    <property type="component" value="Unassembled WGS sequence"/>
</dbReference>
<dbReference type="NCBIfam" id="TIGR04219">
    <property type="entry name" value="OMP_w_GlyGly"/>
    <property type="match status" value="1"/>
</dbReference>
<dbReference type="InterPro" id="IPR026387">
    <property type="entry name" value="OMP_w_GlyGly"/>
</dbReference>